<organism evidence="1 2">
    <name type="scientific">Caldicellulosiruptor owensensis (strain ATCC 700167 / DSM 13100 / OL)</name>
    <dbReference type="NCBI Taxonomy" id="632518"/>
    <lineage>
        <taxon>Bacteria</taxon>
        <taxon>Bacillati</taxon>
        <taxon>Bacillota</taxon>
        <taxon>Bacillota incertae sedis</taxon>
        <taxon>Caldicellulosiruptorales</taxon>
        <taxon>Caldicellulosiruptoraceae</taxon>
        <taxon>Caldicellulosiruptor</taxon>
    </lineage>
</organism>
<protein>
    <recommendedName>
        <fullName evidence="3">P22 coat protein-protein 5 domain protein</fullName>
    </recommendedName>
</protein>
<dbReference type="EMBL" id="CP002216">
    <property type="protein sequence ID" value="ADQ04401.1"/>
    <property type="molecule type" value="Genomic_DNA"/>
</dbReference>
<dbReference type="RefSeq" id="WP_013411794.1">
    <property type="nucleotide sequence ID" value="NC_014657.1"/>
</dbReference>
<evidence type="ECO:0000313" key="2">
    <source>
        <dbReference type="Proteomes" id="UP000006889"/>
    </source>
</evidence>
<keyword evidence="2" id="KW-1185">Reference proteome</keyword>
<reference evidence="1 2" key="2">
    <citation type="journal article" date="2011" name="J. Bacteriol.">
        <title>Complete genome sequences for the anaerobic, extremely thermophilic plant biomass-degrading bacteria Caldicellulosiruptor hydrothermalis, Caldicellulosiruptor kristjanssonii, Caldicellulosiruptor kronotskyensis, Caldicellulosiruptor owensenis, and Caldicellulosiruptor lactoaceticus.</title>
        <authorList>
            <person name="Blumer-Schuette S.E."/>
            <person name="Ozdemir I."/>
            <person name="Mistry D."/>
            <person name="Lucas S."/>
            <person name="Lapidus A."/>
            <person name="Cheng J.F."/>
            <person name="Goodwin L.A."/>
            <person name="Pitluck S."/>
            <person name="Land M.L."/>
            <person name="Hauser L.J."/>
            <person name="Woyke T."/>
            <person name="Mikhailova N."/>
            <person name="Pati A."/>
            <person name="Kyrpides N.C."/>
            <person name="Ivanova N."/>
            <person name="Detter J.C."/>
            <person name="Walston-Davenport K."/>
            <person name="Han S."/>
            <person name="Adams M.W."/>
            <person name="Kelly R.M."/>
        </authorList>
    </citation>
    <scope>NUCLEOTIDE SEQUENCE [LARGE SCALE GENOMIC DNA]</scope>
    <source>
        <strain evidence="2">ATCC 700167 / DSM 13100 / OL</strain>
    </source>
</reference>
<name>E4Q627_CALOW</name>
<proteinExistence type="predicted"/>
<dbReference type="HOGENOM" id="CLU_085672_0_0_9"/>
<dbReference type="eggNOG" id="ENOG502Z96S">
    <property type="taxonomic scope" value="Bacteria"/>
</dbReference>
<dbReference type="Pfam" id="PF25209">
    <property type="entry name" value="Phage_capsid_4"/>
    <property type="match status" value="1"/>
</dbReference>
<accession>E4Q627</accession>
<dbReference type="KEGG" id="cow:Calow_0833"/>
<reference key="1">
    <citation type="submission" date="2010-09" db="EMBL/GenBank/DDBJ databases">
        <title>Complete sequence of Caldicellulosiruptor owensensis OL.</title>
        <authorList>
            <consortium name="US DOE Joint Genome Institute"/>
            <person name="Lucas S."/>
            <person name="Copeland A."/>
            <person name="Lapidus A."/>
            <person name="Cheng J.-F."/>
            <person name="Bruce D."/>
            <person name="Goodwin L."/>
            <person name="Pitluck S."/>
            <person name="Davenport K."/>
            <person name="Detter J.C."/>
            <person name="Han C."/>
            <person name="Tapia R."/>
            <person name="Land M."/>
            <person name="Hauser L."/>
            <person name="Chang Y.-J."/>
            <person name="Jeffries C."/>
            <person name="Kyrpides N."/>
            <person name="Ivanova N."/>
            <person name="Mikhailova N."/>
            <person name="Blumer-Schuette S.E."/>
            <person name="Kelly R.M."/>
            <person name="Woyke T."/>
        </authorList>
    </citation>
    <scope>NUCLEOTIDE SEQUENCE</scope>
    <source>
        <strain>OL</strain>
    </source>
</reference>
<gene>
    <name evidence="1" type="ordered locus">Calow_0833</name>
</gene>
<sequence length="277" mass="30565">MAVTNFIPTIWSARLLENLQKRLVYTNITNNDYEGDVKFGNAVKINAIGRVNIFDYAKYTALPDPQVLDSTQQTLLIDQAKAFNFAVDDIDKAQANVNLMDAAMRQAAQDIKDVIDKFIASHYTYAANAIGDDTTPIVPTATTAYELLVDASTKLDEMDIPSDGRVAIVPPWFHGLLRKDDRFVKYTSEGQQVLRTGLVGEAAGFQIFISNNVPNTTGTKYKILCGHPMAITFAQQIEKIEAYRPEKLFADAVKGLVVYGAKVIRPEALVVITANKA</sequence>
<dbReference type="STRING" id="632518.Calow_0833"/>
<dbReference type="OrthoDB" id="1624479at2"/>
<dbReference type="Proteomes" id="UP000006889">
    <property type="component" value="Chromosome"/>
</dbReference>
<dbReference type="AlphaFoldDB" id="E4Q627"/>
<evidence type="ECO:0008006" key="3">
    <source>
        <dbReference type="Google" id="ProtNLM"/>
    </source>
</evidence>
<evidence type="ECO:0000313" key="1">
    <source>
        <dbReference type="EMBL" id="ADQ04401.1"/>
    </source>
</evidence>